<dbReference type="Gramene" id="TraesLAC5D03G03125040.1">
    <property type="protein sequence ID" value="TraesLAC5D03G03125040.1"/>
    <property type="gene ID" value="TraesLAC5D03G03125040"/>
</dbReference>
<keyword evidence="5 7" id="KW-0040">ANK repeat</keyword>
<dbReference type="EnsemblPlants" id="TraesCS5D02G357200.1">
    <property type="protein sequence ID" value="TraesCS5D02G357200.1"/>
    <property type="gene ID" value="TraesCS5D02G357200"/>
</dbReference>
<name>A0A3B6MWV2_WHEAT</name>
<dbReference type="Gramene" id="TraesWEE_scaffold_071261_01G000100.1">
    <property type="protein sequence ID" value="TraesWEE_scaffold_071261_01G000100.1"/>
    <property type="gene ID" value="TraesWEE_scaffold_071261_01G000100"/>
</dbReference>
<feature type="transmembrane region" description="Helical" evidence="8">
    <location>
        <begin position="589"/>
        <end position="610"/>
    </location>
</feature>
<organism evidence="10">
    <name type="scientific">Triticum aestivum</name>
    <name type="common">Wheat</name>
    <dbReference type="NCBI Taxonomy" id="4565"/>
    <lineage>
        <taxon>Eukaryota</taxon>
        <taxon>Viridiplantae</taxon>
        <taxon>Streptophyta</taxon>
        <taxon>Embryophyta</taxon>
        <taxon>Tracheophyta</taxon>
        <taxon>Spermatophyta</taxon>
        <taxon>Magnoliopsida</taxon>
        <taxon>Liliopsida</taxon>
        <taxon>Poales</taxon>
        <taxon>Poaceae</taxon>
        <taxon>BOP clade</taxon>
        <taxon>Pooideae</taxon>
        <taxon>Triticodae</taxon>
        <taxon>Triticeae</taxon>
        <taxon>Triticinae</taxon>
        <taxon>Triticum</taxon>
    </lineage>
</organism>
<dbReference type="Gramene" id="TraesJUL5D03G03194480.1">
    <property type="protein sequence ID" value="TraesJUL5D03G03194480.1"/>
    <property type="gene ID" value="TraesJUL5D03G03194480"/>
</dbReference>
<dbReference type="OrthoDB" id="1847170at2759"/>
<gene>
    <name evidence="10" type="primary">LOC123122524</name>
</gene>
<dbReference type="InterPro" id="IPR002110">
    <property type="entry name" value="Ankyrin_rpt"/>
</dbReference>
<dbReference type="Gramene" id="TraesCS5D02G357200.1">
    <property type="protein sequence ID" value="TraesCS5D02G357200.1"/>
    <property type="gene ID" value="TraesCS5D02G357200"/>
</dbReference>
<evidence type="ECO:0000256" key="2">
    <source>
        <dbReference type="ARBA" id="ARBA00022692"/>
    </source>
</evidence>
<dbReference type="PANTHER" id="PTHR24186">
    <property type="entry name" value="PROTEIN PHOSPHATASE 1 REGULATORY SUBUNIT"/>
    <property type="match status" value="1"/>
</dbReference>
<protein>
    <recommendedName>
        <fullName evidence="9">PGG domain-containing protein</fullName>
    </recommendedName>
</protein>
<dbReference type="Gramene" id="TraesROB_scaffold_074487_01G000100.1">
    <property type="protein sequence ID" value="TraesROB_scaffold_074487_01G000100.1"/>
    <property type="gene ID" value="TraesROB_scaffold_074487_01G000100"/>
</dbReference>
<dbReference type="InterPro" id="IPR026961">
    <property type="entry name" value="PGG_dom"/>
</dbReference>
<evidence type="ECO:0000256" key="4">
    <source>
        <dbReference type="ARBA" id="ARBA00022989"/>
    </source>
</evidence>
<dbReference type="Gramene" id="TraesCAD_scaffold_049956_01G000100.1">
    <property type="protein sequence ID" value="TraesCAD_scaffold_049956_01G000100.1"/>
    <property type="gene ID" value="TraesCAD_scaffold_049956_01G000100"/>
</dbReference>
<dbReference type="Pfam" id="PF13857">
    <property type="entry name" value="Ank_5"/>
    <property type="match status" value="1"/>
</dbReference>
<dbReference type="GO" id="GO:0016020">
    <property type="term" value="C:membrane"/>
    <property type="evidence" value="ECO:0000318"/>
    <property type="project" value="GO_Central"/>
</dbReference>
<evidence type="ECO:0000256" key="1">
    <source>
        <dbReference type="ARBA" id="ARBA00004141"/>
    </source>
</evidence>
<dbReference type="Gene3D" id="1.25.40.20">
    <property type="entry name" value="Ankyrin repeat-containing domain"/>
    <property type="match status" value="3"/>
</dbReference>
<dbReference type="Gramene" id="TraesPARA_EIv1.0_1845780.1">
    <property type="protein sequence ID" value="TraesPARA_EIv1.0_1845780.1.CDS"/>
    <property type="gene ID" value="TraesPARA_EIv1.0_1845780"/>
</dbReference>
<dbReference type="Pfam" id="PF12796">
    <property type="entry name" value="Ank_2"/>
    <property type="match status" value="1"/>
</dbReference>
<reference evidence="10" key="1">
    <citation type="submission" date="2018-08" db="EMBL/GenBank/DDBJ databases">
        <authorList>
            <person name="Rossello M."/>
        </authorList>
    </citation>
    <scope>NUCLEOTIDE SEQUENCE [LARGE SCALE GENOMIC DNA]</scope>
    <source>
        <strain evidence="10">cv. Chinese Spring</strain>
    </source>
</reference>
<dbReference type="InterPro" id="IPR036770">
    <property type="entry name" value="Ankyrin_rpt-contain_sf"/>
</dbReference>
<dbReference type="SMART" id="SM00248">
    <property type="entry name" value="ANK"/>
    <property type="match status" value="5"/>
</dbReference>
<comment type="subcellular location">
    <subcellularLocation>
        <location evidence="1">Membrane</location>
        <topology evidence="1">Multi-pass membrane protein</topology>
    </subcellularLocation>
</comment>
<evidence type="ECO:0000259" key="9">
    <source>
        <dbReference type="Pfam" id="PF13962"/>
    </source>
</evidence>
<sequence length="774" mass="84593">MDAKLMAATDGGDVNKLKVGLNKEDAMLMVDATATSKKPSEEDQSPAGIINPLLLLSAREGSLMALNVLLEREDAKRPPLMIISQEFLELVEGGSSAQGRTAVSIVGDVEGGVDDQPAASLAVGALLKGVTPDGDTALHVVAQNQENGKHFLEYAGIIYERGRGLLFAKNHRGDTPLHCAARAGNSKMVSHLMNLAARSGADMKLRLLRMENKRHETALHEAVRFEDGRFLGRKERRALIDATTHTAAEERNKDDAAGAQEEKNIVKLLMGADPELANYPADGVSPLYLAILLGKSTIALILYDKSGGNLSYSGANGQNALHVGVLPHRDSVMMEFLVHWNKSLTTQVDKDGRTPLHFASSLILRTGSYLTLELLGRPPWCHFVWIPRRSTSVLEIVFKANPAALYQADKNGSFPIHLAASVGAKEAILFFRDKYPHCVGLRDAEGRTFLQVAVEKEILGILFYVCETPSLAWILNMQDNDGNTALHLAIQSRNFRMFCALFGNPEVNLNITNYKGETPLDLSIISKLSYGLNFIENSEHKICHALKSVGANYGVIRWDKAEEPFRRPSNPEEEDQASRRLKDAAQTCVVASVLIATVAFSATLAIPGGYRADDHTNEGTPIYAGSYLFDAFIMSTTLAFICSSLATLGYTFSASPFVNLVTREVYTVLSVLSFSSSFVCMSIAFALGVYMVLAPVARNTAVAVCVITPTIWLGTNVDSIFKLVILARPLCIRKGLFKGMVQLLRMYALLVVTTLWPFIVTFGWAALARIHRHR</sequence>
<dbReference type="Gramene" id="TraesRN5D0100846100.1">
    <property type="protein sequence ID" value="TraesRN5D0100846100.1"/>
    <property type="gene ID" value="TraesRN5D0100846100"/>
</dbReference>
<keyword evidence="11" id="KW-1185">Reference proteome</keyword>
<feature type="repeat" description="ANK" evidence="7">
    <location>
        <begin position="172"/>
        <end position="208"/>
    </location>
</feature>
<dbReference type="PROSITE" id="PS50088">
    <property type="entry name" value="ANK_REPEAT"/>
    <property type="match status" value="1"/>
</dbReference>
<dbReference type="AlphaFoldDB" id="A0A3B6MWV2"/>
<dbReference type="STRING" id="4565.A0A3B6MWV2"/>
<dbReference type="PROSITE" id="PS50297">
    <property type="entry name" value="ANK_REP_REGION"/>
    <property type="match status" value="1"/>
</dbReference>
<keyword evidence="4 8" id="KW-1133">Transmembrane helix</keyword>
<dbReference type="Gramene" id="TraesCLE_scaffold_054099_01G000100.1">
    <property type="protein sequence ID" value="TraesCLE_scaffold_054099_01G000100.1"/>
    <property type="gene ID" value="TraesCLE_scaffold_054099_01G000100"/>
</dbReference>
<dbReference type="SMR" id="A0A3B6MWV2"/>
<dbReference type="Gramene" id="TraesCS5D03G0805000.1">
    <property type="protein sequence ID" value="TraesCS5D03G0805000.1.CDS"/>
    <property type="gene ID" value="TraesCS5D03G0805000"/>
</dbReference>
<evidence type="ECO:0000313" key="10">
    <source>
        <dbReference type="EnsemblPlants" id="TraesCS5D02G357200.1"/>
    </source>
</evidence>
<evidence type="ECO:0000256" key="3">
    <source>
        <dbReference type="ARBA" id="ARBA00022737"/>
    </source>
</evidence>
<dbReference type="PANTHER" id="PTHR24186:SF50">
    <property type="entry name" value="ANKYRIN REPEAT-CONTAINING PROTEIN ITN1-LIKE ISOFORM X1"/>
    <property type="match status" value="1"/>
</dbReference>
<dbReference type="Gramene" id="TraesSTA5D03G03160370.1">
    <property type="protein sequence ID" value="TraesSTA5D03G03160370.1"/>
    <property type="gene ID" value="TraesSTA5D03G03160370"/>
</dbReference>
<dbReference type="GeneID" id="123122524"/>
<evidence type="ECO:0000313" key="11">
    <source>
        <dbReference type="Proteomes" id="UP000019116"/>
    </source>
</evidence>
<accession>A0A3B6MWV2</accession>
<dbReference type="Gramene" id="TraesARI5D03G03123210.1">
    <property type="protein sequence ID" value="TraesARI5D03G03123210.1"/>
    <property type="gene ID" value="TraesARI5D03G03123210"/>
</dbReference>
<feature type="transmembrane region" description="Helical" evidence="8">
    <location>
        <begin position="622"/>
        <end position="646"/>
    </location>
</feature>
<dbReference type="SUPFAM" id="SSF48403">
    <property type="entry name" value="Ankyrin repeat"/>
    <property type="match status" value="1"/>
</dbReference>
<feature type="domain" description="PGG" evidence="9">
    <location>
        <begin position="580"/>
        <end position="692"/>
    </location>
</feature>
<keyword evidence="3" id="KW-0677">Repeat</keyword>
<dbReference type="Gramene" id="TraesMAC5D03G03168220.1">
    <property type="protein sequence ID" value="TraesMAC5D03G03168220.1"/>
    <property type="gene ID" value="TraesMAC5D03G03168220"/>
</dbReference>
<feature type="transmembrane region" description="Helical" evidence="8">
    <location>
        <begin position="746"/>
        <end position="767"/>
    </location>
</feature>
<dbReference type="OMA" id="ATMMVEV"/>
<evidence type="ECO:0000256" key="5">
    <source>
        <dbReference type="ARBA" id="ARBA00023043"/>
    </source>
</evidence>
<dbReference type="RefSeq" id="XP_044398660.1">
    <property type="nucleotide sequence ID" value="XM_044542725.1"/>
</dbReference>
<evidence type="ECO:0000256" key="6">
    <source>
        <dbReference type="ARBA" id="ARBA00023136"/>
    </source>
</evidence>
<dbReference type="Pfam" id="PF13962">
    <property type="entry name" value="PGG"/>
    <property type="match status" value="1"/>
</dbReference>
<reference evidence="10" key="2">
    <citation type="submission" date="2018-10" db="UniProtKB">
        <authorList>
            <consortium name="EnsemblPlants"/>
        </authorList>
    </citation>
    <scope>IDENTIFICATION</scope>
</reference>
<keyword evidence="6 8" id="KW-0472">Membrane</keyword>
<feature type="transmembrane region" description="Helical" evidence="8">
    <location>
        <begin position="666"/>
        <end position="693"/>
    </location>
</feature>
<evidence type="ECO:0000256" key="7">
    <source>
        <dbReference type="PROSITE-ProRule" id="PRU00023"/>
    </source>
</evidence>
<dbReference type="Proteomes" id="UP000019116">
    <property type="component" value="Chromosome 5D"/>
</dbReference>
<dbReference type="Gramene" id="TraesJAG5D03G03166670.1">
    <property type="protein sequence ID" value="TraesJAG5D03G03166670.1"/>
    <property type="gene ID" value="TraesJAG5D03G03166670"/>
</dbReference>
<proteinExistence type="predicted"/>
<evidence type="ECO:0000256" key="8">
    <source>
        <dbReference type="SAM" id="Phobius"/>
    </source>
</evidence>
<keyword evidence="2 8" id="KW-0812">Transmembrane</keyword>